<feature type="transmembrane region" description="Helical" evidence="1">
    <location>
        <begin position="48"/>
        <end position="68"/>
    </location>
</feature>
<feature type="transmembrane region" description="Helical" evidence="1">
    <location>
        <begin position="18"/>
        <end position="36"/>
    </location>
</feature>
<evidence type="ECO:0000313" key="2">
    <source>
        <dbReference type="EMBL" id="MFD2034402.1"/>
    </source>
</evidence>
<organism evidence="2 3">
    <name type="scientific">Belliella marina</name>
    <dbReference type="NCBI Taxonomy" id="1644146"/>
    <lineage>
        <taxon>Bacteria</taxon>
        <taxon>Pseudomonadati</taxon>
        <taxon>Bacteroidota</taxon>
        <taxon>Cytophagia</taxon>
        <taxon>Cytophagales</taxon>
        <taxon>Cyclobacteriaceae</taxon>
        <taxon>Belliella</taxon>
    </lineage>
</organism>
<name>A0ABW4VJ98_9BACT</name>
<evidence type="ECO:0000313" key="3">
    <source>
        <dbReference type="Proteomes" id="UP001597361"/>
    </source>
</evidence>
<dbReference type="RefSeq" id="WP_376884500.1">
    <property type="nucleotide sequence ID" value="NZ_JBHUHR010000015.1"/>
</dbReference>
<accession>A0ABW4VJ98</accession>
<feature type="transmembrane region" description="Helical" evidence="1">
    <location>
        <begin position="97"/>
        <end position="130"/>
    </location>
</feature>
<comment type="caution">
    <text evidence="2">The sequence shown here is derived from an EMBL/GenBank/DDBJ whole genome shotgun (WGS) entry which is preliminary data.</text>
</comment>
<keyword evidence="1" id="KW-0472">Membrane</keyword>
<keyword evidence="1" id="KW-1133">Transmembrane helix</keyword>
<dbReference type="InterPro" id="IPR032531">
    <property type="entry name" value="DUF4956"/>
</dbReference>
<keyword evidence="3" id="KW-1185">Reference proteome</keyword>
<dbReference type="EMBL" id="JBHUHR010000015">
    <property type="protein sequence ID" value="MFD2034402.1"/>
    <property type="molecule type" value="Genomic_DNA"/>
</dbReference>
<keyword evidence="1" id="KW-0812">Transmembrane</keyword>
<dbReference type="Pfam" id="PF16316">
    <property type="entry name" value="DUF4956"/>
    <property type="match status" value="1"/>
</dbReference>
<proteinExistence type="predicted"/>
<evidence type="ECO:0000256" key="1">
    <source>
        <dbReference type="SAM" id="Phobius"/>
    </source>
</evidence>
<sequence length="224" mass="24965">MEQNLQDIFTFSLTVREAISNIFVSLVSGVFIAILYRVTYRGVSYSTTFTNAIIMLTMITALVIMVIGNNLARAFGLVGAMSIIRFRTAVKDSQDIMFIFFALGIGLSAGVGLYAVTFSSTVLIGLAIFITTKLNHASPPKREFLLQVVYQEDKSPENPFQNVLKNYCHKNKIVNLKGTELEEGDMIELSYYIKLKSETLGPNLVTDLKKIPGVSTVNLFFDEY</sequence>
<protein>
    <submittedName>
        <fullName evidence="2">DUF4956 domain-containing protein</fullName>
    </submittedName>
</protein>
<dbReference type="Proteomes" id="UP001597361">
    <property type="component" value="Unassembled WGS sequence"/>
</dbReference>
<gene>
    <name evidence="2" type="ORF">ACFSKL_06345</name>
</gene>
<reference evidence="3" key="1">
    <citation type="journal article" date="2019" name="Int. J. Syst. Evol. Microbiol.">
        <title>The Global Catalogue of Microorganisms (GCM) 10K type strain sequencing project: providing services to taxonomists for standard genome sequencing and annotation.</title>
        <authorList>
            <consortium name="The Broad Institute Genomics Platform"/>
            <consortium name="The Broad Institute Genome Sequencing Center for Infectious Disease"/>
            <person name="Wu L."/>
            <person name="Ma J."/>
        </authorList>
    </citation>
    <scope>NUCLEOTIDE SEQUENCE [LARGE SCALE GENOMIC DNA]</scope>
    <source>
        <strain evidence="3">CGMCC 1.15180</strain>
    </source>
</reference>